<gene>
    <name evidence="2" type="ORF">S01H1_77314</name>
</gene>
<evidence type="ECO:0000259" key="1">
    <source>
        <dbReference type="Pfam" id="PF14326"/>
    </source>
</evidence>
<proteinExistence type="predicted"/>
<protein>
    <recommendedName>
        <fullName evidence="1">DUF4384 domain-containing protein</fullName>
    </recommendedName>
</protein>
<dbReference type="InterPro" id="IPR025493">
    <property type="entry name" value="DUF4384"/>
</dbReference>
<name>X0Y3A6_9ZZZZ</name>
<feature type="domain" description="DUF4384" evidence="1">
    <location>
        <begin position="58"/>
        <end position="128"/>
    </location>
</feature>
<comment type="caution">
    <text evidence="2">The sequence shown here is derived from an EMBL/GenBank/DDBJ whole genome shotgun (WGS) entry which is preliminary data.</text>
</comment>
<dbReference type="EMBL" id="BARS01051953">
    <property type="protein sequence ID" value="GAG50195.1"/>
    <property type="molecule type" value="Genomic_DNA"/>
</dbReference>
<organism evidence="2">
    <name type="scientific">marine sediment metagenome</name>
    <dbReference type="NCBI Taxonomy" id="412755"/>
    <lineage>
        <taxon>unclassified sequences</taxon>
        <taxon>metagenomes</taxon>
        <taxon>ecological metagenomes</taxon>
    </lineage>
</organism>
<sequence>MRAVPLRLGVVLTACVVYSSGCKRSEPQQPLPDHIELTYKILLDQGEALQAVPEAYPFQSGQTIRLAFRANCDSHAYVFARGSSGATRALYPSPKIDGGSNMLKAGVEHVVPSEGWFQFDATPGTEYLI</sequence>
<evidence type="ECO:0000313" key="2">
    <source>
        <dbReference type="EMBL" id="GAG50195.1"/>
    </source>
</evidence>
<reference evidence="2" key="1">
    <citation type="journal article" date="2014" name="Front. Microbiol.">
        <title>High frequency of phylogenetically diverse reductive dehalogenase-homologous genes in deep subseafloor sedimentary metagenomes.</title>
        <authorList>
            <person name="Kawai M."/>
            <person name="Futagami T."/>
            <person name="Toyoda A."/>
            <person name="Takaki Y."/>
            <person name="Nishi S."/>
            <person name="Hori S."/>
            <person name="Arai W."/>
            <person name="Tsubouchi T."/>
            <person name="Morono Y."/>
            <person name="Uchiyama I."/>
            <person name="Ito T."/>
            <person name="Fujiyama A."/>
            <person name="Inagaki F."/>
            <person name="Takami H."/>
        </authorList>
    </citation>
    <scope>NUCLEOTIDE SEQUENCE</scope>
    <source>
        <strain evidence="2">Expedition CK06-06</strain>
    </source>
</reference>
<dbReference type="Pfam" id="PF14326">
    <property type="entry name" value="DUF4384"/>
    <property type="match status" value="1"/>
</dbReference>
<feature type="non-terminal residue" evidence="2">
    <location>
        <position position="129"/>
    </location>
</feature>
<dbReference type="AlphaFoldDB" id="X0Y3A6"/>
<accession>X0Y3A6</accession>